<dbReference type="Gene3D" id="2.160.20.20">
    <property type="match status" value="1"/>
</dbReference>
<feature type="domain" description="SLH" evidence="4">
    <location>
        <begin position="1662"/>
        <end position="1725"/>
    </location>
</feature>
<keyword evidence="3" id="KW-0732">Signal</keyword>
<dbReference type="InterPro" id="IPR011050">
    <property type="entry name" value="Pectin_lyase_fold/virulence"/>
</dbReference>
<dbReference type="GO" id="GO:0030313">
    <property type="term" value="C:cell envelope"/>
    <property type="evidence" value="ECO:0007669"/>
    <property type="project" value="UniProtKB-SubCell"/>
</dbReference>
<dbReference type="NCBIfam" id="TIGR02543">
    <property type="entry name" value="List_Bact_rpt"/>
    <property type="match status" value="2"/>
</dbReference>
<dbReference type="InterPro" id="IPR013378">
    <property type="entry name" value="InlB-like_B-rpt"/>
</dbReference>
<dbReference type="PANTHER" id="PTHR43308">
    <property type="entry name" value="OUTER MEMBRANE PROTEIN ALPHA-RELATED"/>
    <property type="match status" value="1"/>
</dbReference>
<sequence>MKKRRIISAVLAVVMLFALLPSVTLTASAANNASVADGAALTEALNYAGNNGGTVTMTGDITCTAKITIASGKTVILDGGEHTLTGDATADTGTALTVSGSGTLILKNITLHGGDVSAYSGKNSHGLYTHSTFSGVVAVWGYANAIGGSSSSSGAPCYGLLANGNGARISLTSATGGGLSAASIGVDATSTQTLYVYVGTASAGSSSGAKTGIRAYGANVIVNAGTGISAPGGASSYGVFAYGGATINVGTASGGTQDVLNMGSVYARTLANNASTGSTAVDTENSKSVTLHKLANTDTCVLSELTISSIFNMVSGPLPSVVDQDGNIMAWFTDEALTIPYTGNVIGYATNDLYAGYTTPPTYAATINTLVNGVSADVSGSVQLRQSNVVKYTATKSATGVYTVSADNGTYDVFVNGMNTGKTLSIAGAAASVSVPLYTVAFSGTAAGDTTGSSVSATVDDTAIQTGAQIPEGKTVVLTATGTGATTYTYLWSGDGTNGETDATLTLSNLSAAFNAACTVTGTYINPVVTAHDSDELKAALGNSYVTTINLVPGTEYTYDGGTVTRAVTIDGKGATINVGTGIAGTLVKRQGDTEETSVPSANGQIFLSVSGTDGNLTIKDATLKNGETLLLCGIQVKDHASLTLKNVSFENFYGNPTDGGTVNNFGVHADPDAAAVTIDGCTFGDSNAFRNAVASRGGTLTVTNSHFSGTATPARLNKSDGYEYGIYLYGGTATITNNVMSGFKNAFFPGYLSGPISTAAYFDITATITGNQFTDNAVGMNLVGAWHTLSDPAKVTVNGVLLDSSENAYALGEALLAANTFARNSEGDLQLNLDQNDFYKSSIDTLDEAYGTPAYFGGLMAPSGKTDTTLSFAFSNAETARAAIDQQQSFRIELSQDNGQTWTTATTAEPLSNTSRSVTVTGLTQGTSYLVRAVLTIHSDIMPARDVSEKADIVCFSDAMGVSTIGPLPTPSAPTWKGTTLKWDAVTDAAAYSVQVMKDGAPLGDPIRVTGTEYNLTSRMTEAGSYSATVTALGNQTSALDSAASAAAATDIYLITYQNGDDTYAAQPVLSGEKATLPPTPKKSGFVFAGWYKDAGFTNAWTFNNTNVEASSTLFAKWTPIQTSSFSVTYLSGGAALGSVPVDRTQYAASATVTVKANLGGLAKVGYTFAGWSDGTKTYQPGQSFAITADKTLTAVWTENLATYAVSFSGGDAAGQTVPAGGLVTPPAPPEHAGFTFTGWYKDAVCQKPWNFNTDTVSGKVTLYAGWAQSTYTVAGTVVDADNITAAVNGVAVALYQGGVQIGTTTTNNSGEFSFMTVPDGVYSLVVTGSEGQQVTVGVTVKGGAPVLEPIKLPAGNKSTRVSVQGEDTPAIVVSGLGALLATETNGGKLTDADSDAVTGGGSVNIVLEVQPSTSSAAQTKVSDALRAAGMTTGTVLDVDLTKITTTNSGAQTEDAITETTDLLTIVIPLPAALQGKEGYVVYRAHGSGLAVDTITQEPNDNHEKIEISADKTELTLYAKYFSTYAIGYNTPASPSTPTGGGTTQTSFSITVPTSVTGGTISPNGTVSVTKGGSKTFTITPDTGYVISDVLVDGKSVGAVSTYTLSDITAAHTIAAVFTKAAGLPYYLDTSGNKVFIGFSSESSGTMKYIAPEGKTVLLAPNPKHFTDISTHWAKEAIDFVTQRELFMGTGSSTFSPDTGMTRAMLATVIGRLYERSYGALSTTGTHAFTDCDYSGWYGSYIDWCAENGIITGVGGGKFEPDRQVTRQEMATMLYRFAQFMKLDTATNGKILTYPDASSIGDWAQAGALYCQGNGLITGRDNGSFAPTGTATRAEVATILERFIHLVV</sequence>
<dbReference type="InterPro" id="IPR051465">
    <property type="entry name" value="Cell_Envelope_Struct_Comp"/>
</dbReference>
<dbReference type="PROSITE" id="PS51272">
    <property type="entry name" value="SLH"/>
    <property type="match status" value="3"/>
</dbReference>
<dbReference type="Pfam" id="PF00395">
    <property type="entry name" value="SLH"/>
    <property type="match status" value="3"/>
</dbReference>
<evidence type="ECO:0000313" key="5">
    <source>
        <dbReference type="EMBL" id="SBW00672.1"/>
    </source>
</evidence>
<feature type="chain" id="PRO_5012532864" description="SLH domain-containing protein" evidence="3">
    <location>
        <begin position="30"/>
        <end position="1849"/>
    </location>
</feature>
<dbReference type="SUPFAM" id="SSF49452">
    <property type="entry name" value="Starch-binding domain-like"/>
    <property type="match status" value="1"/>
</dbReference>
<dbReference type="InterPro" id="IPR046776">
    <property type="entry name" value="Pectate_lyase_5"/>
</dbReference>
<dbReference type="PANTHER" id="PTHR43308:SF5">
    <property type="entry name" value="S-LAYER PROTEIN _ PEPTIDOGLYCAN ENDO-BETA-N-ACETYLGLUCOSAMINIDASE"/>
    <property type="match status" value="1"/>
</dbReference>
<evidence type="ECO:0000259" key="4">
    <source>
        <dbReference type="PROSITE" id="PS51272"/>
    </source>
</evidence>
<dbReference type="GO" id="GO:0030246">
    <property type="term" value="F:carbohydrate binding"/>
    <property type="evidence" value="ECO:0007669"/>
    <property type="project" value="InterPro"/>
</dbReference>
<gene>
    <name evidence="5" type="ORF">KL86CLO1_11374</name>
</gene>
<name>A0A212JMN9_9FIRM</name>
<reference evidence="5" key="1">
    <citation type="submission" date="2016-04" db="EMBL/GenBank/DDBJ databases">
        <authorList>
            <person name="Evans L.H."/>
            <person name="Alamgir A."/>
            <person name="Owens N."/>
            <person name="Weber N.D."/>
            <person name="Virtaneva K."/>
            <person name="Barbian K."/>
            <person name="Babar A."/>
            <person name="Rosenke K."/>
        </authorList>
    </citation>
    <scope>NUCLEOTIDE SEQUENCE</scope>
    <source>
        <strain evidence="5">86</strain>
    </source>
</reference>
<dbReference type="Gene3D" id="2.60.40.4270">
    <property type="entry name" value="Listeria-Bacteroides repeat domain"/>
    <property type="match status" value="3"/>
</dbReference>
<organism evidence="5">
    <name type="scientific">uncultured Eubacteriales bacterium</name>
    <dbReference type="NCBI Taxonomy" id="172733"/>
    <lineage>
        <taxon>Bacteria</taxon>
        <taxon>Bacillati</taxon>
        <taxon>Bacillota</taxon>
        <taxon>Clostridia</taxon>
        <taxon>Eubacteriales</taxon>
        <taxon>environmental samples</taxon>
    </lineage>
</organism>
<proteinExistence type="predicted"/>
<dbReference type="Pfam" id="PF20585">
    <property type="entry name" value="Pectate_lyase_5"/>
    <property type="match status" value="1"/>
</dbReference>
<dbReference type="Pfam" id="PF09479">
    <property type="entry name" value="Flg_new"/>
    <property type="match status" value="3"/>
</dbReference>
<dbReference type="SUPFAM" id="SSF51126">
    <property type="entry name" value="Pectin lyase-like"/>
    <property type="match status" value="1"/>
</dbReference>
<keyword evidence="2" id="KW-0677">Repeat</keyword>
<dbReference type="EMBL" id="FLUN01000001">
    <property type="protein sequence ID" value="SBW00672.1"/>
    <property type="molecule type" value="Genomic_DNA"/>
</dbReference>
<dbReference type="InterPro" id="IPR042229">
    <property type="entry name" value="Listeria/Bacterioides_rpt_sf"/>
</dbReference>
<feature type="signal peptide" evidence="3">
    <location>
        <begin position="1"/>
        <end position="29"/>
    </location>
</feature>
<feature type="domain" description="SLH" evidence="4">
    <location>
        <begin position="1726"/>
        <end position="1789"/>
    </location>
</feature>
<accession>A0A212JMN9</accession>
<evidence type="ECO:0000256" key="1">
    <source>
        <dbReference type="ARBA" id="ARBA00004196"/>
    </source>
</evidence>
<dbReference type="CDD" id="cd00063">
    <property type="entry name" value="FN3"/>
    <property type="match status" value="1"/>
</dbReference>
<dbReference type="Gene3D" id="2.60.40.10">
    <property type="entry name" value="Immunoglobulins"/>
    <property type="match status" value="1"/>
</dbReference>
<dbReference type="Pfam" id="PF13620">
    <property type="entry name" value="CarboxypepD_reg"/>
    <property type="match status" value="1"/>
</dbReference>
<feature type="domain" description="SLH" evidence="4">
    <location>
        <begin position="1792"/>
        <end position="1849"/>
    </location>
</feature>
<dbReference type="SMART" id="SM00710">
    <property type="entry name" value="PbH1"/>
    <property type="match status" value="5"/>
</dbReference>
<protein>
    <recommendedName>
        <fullName evidence="4">SLH domain-containing protein</fullName>
    </recommendedName>
</protein>
<evidence type="ECO:0000256" key="3">
    <source>
        <dbReference type="SAM" id="SignalP"/>
    </source>
</evidence>
<dbReference type="InterPro" id="IPR013784">
    <property type="entry name" value="Carb-bd-like_fold"/>
</dbReference>
<dbReference type="InterPro" id="IPR003961">
    <property type="entry name" value="FN3_dom"/>
</dbReference>
<dbReference type="InterPro" id="IPR013783">
    <property type="entry name" value="Ig-like_fold"/>
</dbReference>
<dbReference type="InterPro" id="IPR012332">
    <property type="entry name" value="Autotransporter_pectin_lyase_C"/>
</dbReference>
<evidence type="ECO:0000256" key="2">
    <source>
        <dbReference type="ARBA" id="ARBA00022737"/>
    </source>
</evidence>
<comment type="subcellular location">
    <subcellularLocation>
        <location evidence="1">Cell envelope</location>
    </subcellularLocation>
</comment>
<dbReference type="InterPro" id="IPR006626">
    <property type="entry name" value="PbH1"/>
</dbReference>
<dbReference type="InterPro" id="IPR001119">
    <property type="entry name" value="SLH_dom"/>
</dbReference>